<dbReference type="Proteomes" id="UP000002700">
    <property type="component" value="Chromosome I"/>
</dbReference>
<evidence type="ECO:0000256" key="7">
    <source>
        <dbReference type="ARBA" id="ARBA00022723"/>
    </source>
</evidence>
<comment type="subunit">
    <text evidence="3">Homotetramer.</text>
</comment>
<dbReference type="EMBL" id="CP000124">
    <property type="protein sequence ID" value="ABA50680.1"/>
    <property type="molecule type" value="Genomic_DNA"/>
</dbReference>
<sequence length="312" mass="34701">MGRNELRATRVKVEPMARKGIILAGGSGTRLYPITHAVSKQLLPVYDKPMIYYPLSTLMVADIRDVLIISTPQDTPRFEAMLGDGSQWGMNIRYAVQPSPDGLAQAFVIGREFVGRDPSTLILGDNIFYGHDLAKQLDRASARQAGATVFAYHVHDPERYGVVEFDGEFRALSIEEKPAKPRSNYAVTGLYFYDNQVCDIAADIKPSARGELEITDVNSRYLAAGLLDVEIMGRGYAWLDTGTHDSLIEAATFIATLQKRQGLVVACPEEIAYRRQWIDAEQLLKLAQPLSKNGYGQYLKNILTDQVAWPSK</sequence>
<comment type="function">
    <text evidence="9 11">Catalyzes the formation of dTDP-glucose, from dTTP and glucose 1-phosphate, as well as its pyrophosphorolysis.</text>
</comment>
<dbReference type="GO" id="GO:0046872">
    <property type="term" value="F:metal ion binding"/>
    <property type="evidence" value="ECO:0007669"/>
    <property type="project" value="UniProtKB-KW"/>
</dbReference>
<dbReference type="Gene3D" id="3.90.550.10">
    <property type="entry name" value="Spore Coat Polysaccharide Biosynthesis Protein SpsA, Chain A"/>
    <property type="match status" value="1"/>
</dbReference>
<keyword evidence="5 11" id="KW-0808">Transferase</keyword>
<dbReference type="InterPro" id="IPR005835">
    <property type="entry name" value="NTP_transferase_dom"/>
</dbReference>
<evidence type="ECO:0000313" key="14">
    <source>
        <dbReference type="Proteomes" id="UP000002700"/>
    </source>
</evidence>
<evidence type="ECO:0000256" key="5">
    <source>
        <dbReference type="ARBA" id="ARBA00022679"/>
    </source>
</evidence>
<comment type="catalytic activity">
    <reaction evidence="10 11">
        <text>dTTP + alpha-D-glucose 1-phosphate + H(+) = dTDP-alpha-D-glucose + diphosphate</text>
        <dbReference type="Rhea" id="RHEA:15225"/>
        <dbReference type="ChEBI" id="CHEBI:15378"/>
        <dbReference type="ChEBI" id="CHEBI:33019"/>
        <dbReference type="ChEBI" id="CHEBI:37568"/>
        <dbReference type="ChEBI" id="CHEBI:57477"/>
        <dbReference type="ChEBI" id="CHEBI:58601"/>
        <dbReference type="EC" id="2.7.7.24"/>
    </reaction>
</comment>
<dbReference type="SUPFAM" id="SSF53448">
    <property type="entry name" value="Nucleotide-diphospho-sugar transferases"/>
    <property type="match status" value="1"/>
</dbReference>
<keyword evidence="6 11" id="KW-0548">Nucleotidyltransferase</keyword>
<reference evidence="13 14" key="1">
    <citation type="submission" date="2005-09" db="EMBL/GenBank/DDBJ databases">
        <authorList>
            <person name="Woods D.E."/>
            <person name="Nierman W.C."/>
        </authorList>
    </citation>
    <scope>NUCLEOTIDE SEQUENCE [LARGE SCALE GENOMIC DNA]</scope>
    <source>
        <strain evidence="13 14">1710b</strain>
    </source>
</reference>
<accession>Q3JPG9</accession>
<proteinExistence type="inferred from homology"/>
<dbReference type="HOGENOM" id="CLU_029499_9_0_4"/>
<dbReference type="PANTHER" id="PTHR43532:SF1">
    <property type="entry name" value="GLUCOSE-1-PHOSPHATE THYMIDYLYLTRANSFERASE 1"/>
    <property type="match status" value="1"/>
</dbReference>
<name>Q3JPG9_BURP1</name>
<dbReference type="NCBIfam" id="TIGR01207">
    <property type="entry name" value="rmlA"/>
    <property type="match status" value="1"/>
</dbReference>
<evidence type="ECO:0000256" key="3">
    <source>
        <dbReference type="ARBA" id="ARBA00011881"/>
    </source>
</evidence>
<evidence type="ECO:0000256" key="10">
    <source>
        <dbReference type="ARBA" id="ARBA00049336"/>
    </source>
</evidence>
<dbReference type="FunFam" id="3.90.550.10:FF:000023">
    <property type="entry name" value="Glucose-1-phosphate thymidylyltransferase"/>
    <property type="match status" value="1"/>
</dbReference>
<dbReference type="AlphaFoldDB" id="Q3JPG9"/>
<protein>
    <recommendedName>
        <fullName evidence="4 11">Glucose-1-phosphate thymidylyltransferase</fullName>
        <ecNumber evidence="4 11">2.7.7.24</ecNumber>
    </recommendedName>
</protein>
<evidence type="ECO:0000256" key="1">
    <source>
        <dbReference type="ARBA" id="ARBA00001946"/>
    </source>
</evidence>
<comment type="similarity">
    <text evidence="2 11">Belongs to the glucose-1-phosphate thymidylyltransferase family.</text>
</comment>
<dbReference type="Pfam" id="PF00483">
    <property type="entry name" value="NTP_transferase"/>
    <property type="match status" value="1"/>
</dbReference>
<evidence type="ECO:0000256" key="6">
    <source>
        <dbReference type="ARBA" id="ARBA00022695"/>
    </source>
</evidence>
<gene>
    <name evidence="13" type="primary">rfbA</name>
    <name evidence="13" type="ordered locus">BURPS1710b_3162</name>
</gene>
<organism evidence="13 14">
    <name type="scientific">Burkholderia pseudomallei (strain 1710b)</name>
    <dbReference type="NCBI Taxonomy" id="320372"/>
    <lineage>
        <taxon>Bacteria</taxon>
        <taxon>Pseudomonadati</taxon>
        <taxon>Pseudomonadota</taxon>
        <taxon>Betaproteobacteria</taxon>
        <taxon>Burkholderiales</taxon>
        <taxon>Burkholderiaceae</taxon>
        <taxon>Burkholderia</taxon>
        <taxon>pseudomallei group</taxon>
    </lineage>
</organism>
<evidence type="ECO:0000256" key="8">
    <source>
        <dbReference type="ARBA" id="ARBA00022842"/>
    </source>
</evidence>
<evidence type="ECO:0000259" key="12">
    <source>
        <dbReference type="Pfam" id="PF00483"/>
    </source>
</evidence>
<dbReference type="EC" id="2.7.7.24" evidence="4 11"/>
<dbReference type="PANTHER" id="PTHR43532">
    <property type="entry name" value="GLUCOSE-1-PHOSPHATE THYMIDYLYLTRANSFERASE"/>
    <property type="match status" value="1"/>
</dbReference>
<evidence type="ECO:0000256" key="4">
    <source>
        <dbReference type="ARBA" id="ARBA00012461"/>
    </source>
</evidence>
<dbReference type="EnsemblBacteria" id="ABA50680">
    <property type="protein sequence ID" value="ABA50680"/>
    <property type="gene ID" value="BURPS1710b_3162"/>
</dbReference>
<evidence type="ECO:0000313" key="13">
    <source>
        <dbReference type="EMBL" id="ABA50680.1"/>
    </source>
</evidence>
<dbReference type="KEGG" id="bpm:BURPS1710b_3162"/>
<dbReference type="InterPro" id="IPR005907">
    <property type="entry name" value="G1P_thy_trans_s"/>
</dbReference>
<dbReference type="CDD" id="cd02538">
    <property type="entry name" value="G1P_TT_short"/>
    <property type="match status" value="1"/>
</dbReference>
<evidence type="ECO:0000256" key="9">
    <source>
        <dbReference type="ARBA" id="ARBA00037065"/>
    </source>
</evidence>
<comment type="cofactor">
    <cofactor evidence="1">
        <name>Mg(2+)</name>
        <dbReference type="ChEBI" id="CHEBI:18420"/>
    </cofactor>
</comment>
<keyword evidence="7 11" id="KW-0479">Metal-binding</keyword>
<dbReference type="GO" id="GO:0008879">
    <property type="term" value="F:glucose-1-phosphate thymidylyltransferase activity"/>
    <property type="evidence" value="ECO:0007669"/>
    <property type="project" value="UniProtKB-EC"/>
</dbReference>
<feature type="domain" description="Nucleotidyl transferase" evidence="12">
    <location>
        <begin position="19"/>
        <end position="255"/>
    </location>
</feature>
<keyword evidence="8 11" id="KW-0460">Magnesium</keyword>
<evidence type="ECO:0000256" key="11">
    <source>
        <dbReference type="RuleBase" id="RU003706"/>
    </source>
</evidence>
<dbReference type="InterPro" id="IPR029044">
    <property type="entry name" value="Nucleotide-diphossugar_trans"/>
</dbReference>
<evidence type="ECO:0000256" key="2">
    <source>
        <dbReference type="ARBA" id="ARBA00010480"/>
    </source>
</evidence>